<evidence type="ECO:0008006" key="5">
    <source>
        <dbReference type="Google" id="ProtNLM"/>
    </source>
</evidence>
<organism evidence="3 4">
    <name type="scientific">Flavobacterium pokkalii</name>
    <dbReference type="NCBI Taxonomy" id="1940408"/>
    <lineage>
        <taxon>Bacteria</taxon>
        <taxon>Pseudomonadati</taxon>
        <taxon>Bacteroidota</taxon>
        <taxon>Flavobacteriia</taxon>
        <taxon>Flavobacteriales</taxon>
        <taxon>Flavobacteriaceae</taxon>
        <taxon>Flavobacterium</taxon>
    </lineage>
</organism>
<keyword evidence="4" id="KW-1185">Reference proteome</keyword>
<feature type="compositionally biased region" description="Basic and acidic residues" evidence="1">
    <location>
        <begin position="72"/>
        <end position="91"/>
    </location>
</feature>
<feature type="signal peptide" evidence="2">
    <location>
        <begin position="1"/>
        <end position="19"/>
    </location>
</feature>
<proteinExistence type="predicted"/>
<feature type="region of interest" description="Disordered" evidence="1">
    <location>
        <begin position="133"/>
        <end position="177"/>
    </location>
</feature>
<dbReference type="EMBL" id="NASZ01000022">
    <property type="protein sequence ID" value="MBD0726138.1"/>
    <property type="molecule type" value="Genomic_DNA"/>
</dbReference>
<dbReference type="RefSeq" id="WP_188221238.1">
    <property type="nucleotide sequence ID" value="NZ_NASZ01000022.1"/>
</dbReference>
<keyword evidence="2" id="KW-0732">Signal</keyword>
<evidence type="ECO:0000256" key="1">
    <source>
        <dbReference type="SAM" id="MobiDB-lite"/>
    </source>
</evidence>
<dbReference type="Proteomes" id="UP000661715">
    <property type="component" value="Unassembled WGS sequence"/>
</dbReference>
<evidence type="ECO:0000313" key="4">
    <source>
        <dbReference type="Proteomes" id="UP000661715"/>
    </source>
</evidence>
<feature type="region of interest" description="Disordered" evidence="1">
    <location>
        <begin position="18"/>
        <end position="37"/>
    </location>
</feature>
<feature type="region of interest" description="Disordered" evidence="1">
    <location>
        <begin position="70"/>
        <end position="91"/>
    </location>
</feature>
<evidence type="ECO:0000256" key="2">
    <source>
        <dbReference type="SAM" id="SignalP"/>
    </source>
</evidence>
<feature type="chain" id="PRO_5045911338" description="LTXXQ motif family protein" evidence="2">
    <location>
        <begin position="20"/>
        <end position="177"/>
    </location>
</feature>
<evidence type="ECO:0000313" key="3">
    <source>
        <dbReference type="EMBL" id="MBD0726138.1"/>
    </source>
</evidence>
<feature type="compositionally biased region" description="Basic and acidic residues" evidence="1">
    <location>
        <begin position="141"/>
        <end position="177"/>
    </location>
</feature>
<sequence>MKKLITLALIATIGLSTYAQEKQPKPSRHNGNPMEKFTPEQRNELMLKKMTLDLDLNASQQKEMSKIIAEQSAKREAHLKDRKAKTEKPTSDELFAMKSKMLDEQIAMNGKMKKILSADQFKKWDEMKKHHREGMKKHFDRRMAQNRHDKGGDFKRMHRDGMKKNMMRHKDSTQINK</sequence>
<comment type="caution">
    <text evidence="3">The sequence shown here is derived from an EMBL/GenBank/DDBJ whole genome shotgun (WGS) entry which is preliminary data.</text>
</comment>
<accession>A0ABR7UV48</accession>
<reference evidence="3 4" key="1">
    <citation type="journal article" date="2020" name="Microbiol. Res.">
        <title>Flavobacterium pokkalii sp. nov., a novel plant growth promoting native rhizobacteria isolated from pokkali rice grown in coastal saline affected agricultural regions of southern India, Kerala.</title>
        <authorList>
            <person name="Menon R.R."/>
            <person name="Kumari S."/>
            <person name="Viver T."/>
            <person name="Rameshkumar N."/>
        </authorList>
    </citation>
    <scope>NUCLEOTIDE SEQUENCE [LARGE SCALE GENOMIC DNA]</scope>
    <source>
        <strain evidence="3 4">L1I52</strain>
    </source>
</reference>
<gene>
    <name evidence="3" type="ORF">B6A10_13240</name>
</gene>
<name>A0ABR7UV48_9FLAO</name>
<protein>
    <recommendedName>
        <fullName evidence="5">LTXXQ motif family protein</fullName>
    </recommendedName>
</protein>